<organism evidence="3 5">
    <name type="scientific">Raoultella terrigena</name>
    <name type="common">Klebsiella terrigena</name>
    <dbReference type="NCBI Taxonomy" id="577"/>
    <lineage>
        <taxon>Bacteria</taxon>
        <taxon>Pseudomonadati</taxon>
        <taxon>Pseudomonadota</taxon>
        <taxon>Gammaproteobacteria</taxon>
        <taxon>Enterobacterales</taxon>
        <taxon>Enterobacteriaceae</taxon>
        <taxon>Klebsiella/Raoultella group</taxon>
        <taxon>Raoultella</taxon>
    </lineage>
</organism>
<accession>A0A1V2BVI6</accession>
<protein>
    <submittedName>
        <fullName evidence="3">KTSC domain protein</fullName>
    </submittedName>
    <submittedName>
        <fullName evidence="2">KTSC domain-containing protein</fullName>
    </submittedName>
</protein>
<reference evidence="2 7" key="2">
    <citation type="submission" date="2020-10" db="EMBL/GenBank/DDBJ databases">
        <title>Resistance determinants and their genetic context in bacteria from a longitudinal study of pigs reared under conventional and antibiotic-free husbandry practices.</title>
        <authorList>
            <person name="Poulin-Laprade D."/>
            <person name="Brouard J.-S."/>
            <person name="Gagnon N."/>
            <person name="Turcotte A."/>
            <person name="Langlois A."/>
            <person name="Matte J.J."/>
            <person name="Carrillo C.D."/>
            <person name="Zaheer R."/>
            <person name="McAllister T."/>
            <person name="Topp E."/>
            <person name="Talbot G."/>
        </authorList>
    </citation>
    <scope>NUCLEOTIDE SEQUENCE [LARGE SCALE GENOMIC DNA]</scope>
    <source>
        <strain evidence="2 7">Res13-Abat-PEB01-P1-04-A</strain>
    </source>
</reference>
<reference evidence="3 5" key="1">
    <citation type="submission" date="2018-12" db="EMBL/GenBank/DDBJ databases">
        <authorList>
            <consortium name="Pathogen Informatics"/>
        </authorList>
    </citation>
    <scope>NUCLEOTIDE SEQUENCE [LARGE SCALE GENOMIC DNA]</scope>
    <source>
        <strain evidence="4 6">NCTC13038</strain>
        <strain evidence="3 5">NCTC9997</strain>
    </source>
</reference>
<sequence>MHHHPVKSSRISSVAYDEASGILEIRFRDNKTLQYCDVPPRVFHNFLQVVSKGRFYDGVIKGKFTERAAV</sequence>
<dbReference type="InterPro" id="IPR025309">
    <property type="entry name" value="KTSC_dom"/>
</dbReference>
<dbReference type="Proteomes" id="UP000332594">
    <property type="component" value="Unassembled WGS sequence"/>
</dbReference>
<evidence type="ECO:0000313" key="2">
    <source>
        <dbReference type="EMBL" id="QPF06706.1"/>
    </source>
</evidence>
<dbReference type="Proteomes" id="UP000594500">
    <property type="component" value="Chromosome"/>
</dbReference>
<dbReference type="OrthoDB" id="8612029at2"/>
<dbReference type="RefSeq" id="WP_041145246.1">
    <property type="nucleotide sequence ID" value="NZ_BJNO01000011.1"/>
</dbReference>
<evidence type="ECO:0000313" key="6">
    <source>
        <dbReference type="Proteomes" id="UP000332594"/>
    </source>
</evidence>
<dbReference type="Proteomes" id="UP000267630">
    <property type="component" value="Chromosome 3"/>
</dbReference>
<evidence type="ECO:0000313" key="5">
    <source>
        <dbReference type="Proteomes" id="UP000267630"/>
    </source>
</evidence>
<keyword evidence="5" id="KW-1185">Reference proteome</keyword>
<gene>
    <name evidence="2" type="ORF">IMO34_15155</name>
    <name evidence="4" type="ORF">NCTC13038_02312</name>
    <name evidence="3" type="ORF">NCTC9997_03634</name>
</gene>
<dbReference type="AlphaFoldDB" id="A0A1V2BVI6"/>
<name>A0A1V2BVI6_RAOTE</name>
<dbReference type="EMBL" id="CAADJG010000002">
    <property type="protein sequence ID" value="VFS71374.1"/>
    <property type="molecule type" value="Genomic_DNA"/>
</dbReference>
<evidence type="ECO:0000313" key="3">
    <source>
        <dbReference type="EMBL" id="VED51190.1"/>
    </source>
</evidence>
<dbReference type="GeneID" id="57505285"/>
<evidence type="ECO:0000313" key="7">
    <source>
        <dbReference type="Proteomes" id="UP000594500"/>
    </source>
</evidence>
<evidence type="ECO:0000313" key="4">
    <source>
        <dbReference type="EMBL" id="VFS71374.1"/>
    </source>
</evidence>
<proteinExistence type="predicted"/>
<dbReference type="EMBL" id="LR134253">
    <property type="protein sequence ID" value="VED51190.1"/>
    <property type="molecule type" value="Genomic_DNA"/>
</dbReference>
<evidence type="ECO:0000259" key="1">
    <source>
        <dbReference type="Pfam" id="PF13619"/>
    </source>
</evidence>
<dbReference type="Pfam" id="PF13619">
    <property type="entry name" value="KTSC"/>
    <property type="match status" value="1"/>
</dbReference>
<dbReference type="EMBL" id="CP062916">
    <property type="protein sequence ID" value="QPF06706.1"/>
    <property type="molecule type" value="Genomic_DNA"/>
</dbReference>
<feature type="domain" description="KTSC" evidence="1">
    <location>
        <begin position="7"/>
        <end position="64"/>
    </location>
</feature>